<dbReference type="InterPro" id="IPR008984">
    <property type="entry name" value="SMAD_FHA_dom_sf"/>
</dbReference>
<evidence type="ECO:0000313" key="2">
    <source>
        <dbReference type="EMBL" id="CAH2030845.1"/>
    </source>
</evidence>
<proteinExistence type="predicted"/>
<dbReference type="PROSITE" id="PS50006">
    <property type="entry name" value="FHA_DOMAIN"/>
    <property type="match status" value="1"/>
</dbReference>
<dbReference type="PANTHER" id="PTHR23308">
    <property type="entry name" value="NUCLEAR INHIBITOR OF PROTEIN PHOSPHATASE-1"/>
    <property type="match status" value="1"/>
</dbReference>
<protein>
    <submittedName>
        <fullName evidence="2">FHA domain containing protein</fullName>
    </submittedName>
</protein>
<dbReference type="Gene3D" id="2.60.200.20">
    <property type="match status" value="1"/>
</dbReference>
<dbReference type="SUPFAM" id="SSF49879">
    <property type="entry name" value="SMAD/FHA domain"/>
    <property type="match status" value="1"/>
</dbReference>
<dbReference type="Proteomes" id="UP001295463">
    <property type="component" value="Chromosome"/>
</dbReference>
<evidence type="ECO:0000259" key="1">
    <source>
        <dbReference type="PROSITE" id="PS50006"/>
    </source>
</evidence>
<gene>
    <name evidence="2" type="ORF">GEAMG1_1031</name>
</gene>
<dbReference type="CDD" id="cd00060">
    <property type="entry name" value="FHA"/>
    <property type="match status" value="1"/>
</dbReference>
<dbReference type="Pfam" id="PF00498">
    <property type="entry name" value="FHA"/>
    <property type="match status" value="1"/>
</dbReference>
<organism evidence="2 3">
    <name type="scientific">Trichlorobacter ammonificans</name>
    <dbReference type="NCBI Taxonomy" id="2916410"/>
    <lineage>
        <taxon>Bacteria</taxon>
        <taxon>Pseudomonadati</taxon>
        <taxon>Thermodesulfobacteriota</taxon>
        <taxon>Desulfuromonadia</taxon>
        <taxon>Geobacterales</taxon>
        <taxon>Geobacteraceae</taxon>
        <taxon>Trichlorobacter</taxon>
    </lineage>
</organism>
<evidence type="ECO:0000313" key="3">
    <source>
        <dbReference type="Proteomes" id="UP001295463"/>
    </source>
</evidence>
<feature type="domain" description="FHA" evidence="1">
    <location>
        <begin position="262"/>
        <end position="310"/>
    </location>
</feature>
<dbReference type="RefSeq" id="WP_305731717.1">
    <property type="nucleotide sequence ID" value="NZ_OW150024.1"/>
</dbReference>
<sequence length="337" mass="35744">MPALILPSGTTLVNAIPFKRETMAEILRRLAGAGSPFTGYCSLNGSDTTRLLFLFQSQPYAAALITGTLPTPLSITEFCAQAALLPEGSTSLSLHAADPVLLKCLLVLVQAEPAPKTPVGMSDLERIQQQIHREGGDVLVILERGGFCNVFFYKDGDKTVAYWADSGAVQNPDMTIDEQMLVYAVQPASHAVNAIIHRDLATAEAPDAAAMSLEGMVRLFSADIGTLVPETASPLPAEQHAITLQVIAGPQSGSTIRSAIPCVLGRRDTDTLINDPMVSKRHAALQLLNGRLVLMDLHSTNGTTLNGQPVVTPQEVATGDRIGLGQTVLTVDTITLS</sequence>
<dbReference type="InterPro" id="IPR050923">
    <property type="entry name" value="Cell_Proc_Reg/RNA_Proc"/>
</dbReference>
<dbReference type="EMBL" id="OW150024">
    <property type="protein sequence ID" value="CAH2030845.1"/>
    <property type="molecule type" value="Genomic_DNA"/>
</dbReference>
<name>A0ABN8HGX0_9BACT</name>
<keyword evidence="3" id="KW-1185">Reference proteome</keyword>
<accession>A0ABN8HGX0</accession>
<dbReference type="SMART" id="SM00240">
    <property type="entry name" value="FHA"/>
    <property type="match status" value="1"/>
</dbReference>
<reference evidence="2 3" key="1">
    <citation type="submission" date="2022-03" db="EMBL/GenBank/DDBJ databases">
        <authorList>
            <person name="Koch H."/>
        </authorList>
    </citation>
    <scope>NUCLEOTIDE SEQUENCE [LARGE SCALE GENOMIC DNA]</scope>
    <source>
        <strain evidence="2 3">G1</strain>
    </source>
</reference>
<dbReference type="InterPro" id="IPR000253">
    <property type="entry name" value="FHA_dom"/>
</dbReference>